<dbReference type="InterPro" id="IPR038718">
    <property type="entry name" value="SNF2-like_sf"/>
</dbReference>
<evidence type="ECO:0000256" key="6">
    <source>
        <dbReference type="ARBA" id="ARBA00022840"/>
    </source>
</evidence>
<dbReference type="SMART" id="SM00487">
    <property type="entry name" value="DEXDc"/>
    <property type="match status" value="1"/>
</dbReference>
<dbReference type="AlphaFoldDB" id="A0A061RSK4"/>
<keyword evidence="7" id="KW-0175">Coiled coil</keyword>
<dbReference type="GO" id="GO:0004386">
    <property type="term" value="F:helicase activity"/>
    <property type="evidence" value="ECO:0007669"/>
    <property type="project" value="UniProtKB-KW"/>
</dbReference>
<dbReference type="CDD" id="cd18793">
    <property type="entry name" value="SF2_C_SNF"/>
    <property type="match status" value="1"/>
</dbReference>
<keyword evidence="3" id="KW-0547">Nucleotide-binding</keyword>
<dbReference type="GO" id="GO:0005634">
    <property type="term" value="C:nucleus"/>
    <property type="evidence" value="ECO:0007669"/>
    <property type="project" value="UniProtKB-SubCell"/>
</dbReference>
<evidence type="ECO:0000256" key="2">
    <source>
        <dbReference type="ARBA" id="ARBA00007025"/>
    </source>
</evidence>
<feature type="compositionally biased region" description="Basic and acidic residues" evidence="9">
    <location>
        <begin position="120"/>
        <end position="129"/>
    </location>
</feature>
<organism evidence="12">
    <name type="scientific">Tetraselmis sp. GSL018</name>
    <dbReference type="NCBI Taxonomy" id="582737"/>
    <lineage>
        <taxon>Eukaryota</taxon>
        <taxon>Viridiplantae</taxon>
        <taxon>Chlorophyta</taxon>
        <taxon>core chlorophytes</taxon>
        <taxon>Chlorodendrophyceae</taxon>
        <taxon>Chlorodendrales</taxon>
        <taxon>Chlorodendraceae</taxon>
        <taxon>Tetraselmis</taxon>
    </lineage>
</organism>
<dbReference type="PROSITE" id="PS51192">
    <property type="entry name" value="HELICASE_ATP_BIND_1"/>
    <property type="match status" value="1"/>
</dbReference>
<dbReference type="Pfam" id="PF00271">
    <property type="entry name" value="Helicase_C"/>
    <property type="match status" value="1"/>
</dbReference>
<keyword evidence="4" id="KW-0378">Hydrolase</keyword>
<feature type="domain" description="Helicase C-terminal" evidence="11">
    <location>
        <begin position="502"/>
        <end position="658"/>
    </location>
</feature>
<feature type="domain" description="Helicase ATP-binding" evidence="10">
    <location>
        <begin position="183"/>
        <end position="352"/>
    </location>
</feature>
<reference evidence="12" key="1">
    <citation type="submission" date="2014-05" db="EMBL/GenBank/DDBJ databases">
        <title>The transcriptome of the halophilic microalga Tetraselmis sp. GSL018 isolated from the Great Salt Lake, Utah.</title>
        <authorList>
            <person name="Jinkerson R.E."/>
            <person name="D'Adamo S."/>
            <person name="Posewitz M.C."/>
        </authorList>
    </citation>
    <scope>NUCLEOTIDE SEQUENCE</scope>
    <source>
        <strain evidence="12">GSL018</strain>
    </source>
</reference>
<proteinExistence type="inferred from homology"/>
<evidence type="ECO:0000256" key="1">
    <source>
        <dbReference type="ARBA" id="ARBA00004123"/>
    </source>
</evidence>
<evidence type="ECO:0000313" key="12">
    <source>
        <dbReference type="EMBL" id="JAC73660.1"/>
    </source>
</evidence>
<feature type="compositionally biased region" description="Basic and acidic residues" evidence="9">
    <location>
        <begin position="66"/>
        <end position="79"/>
    </location>
</feature>
<protein>
    <submittedName>
        <fullName evidence="12">Atp-dependent dna helicase ddm1-like</fullName>
    </submittedName>
</protein>
<dbReference type="InterPro" id="IPR027417">
    <property type="entry name" value="P-loop_NTPase"/>
</dbReference>
<evidence type="ECO:0000259" key="10">
    <source>
        <dbReference type="PROSITE" id="PS51192"/>
    </source>
</evidence>
<evidence type="ECO:0000256" key="4">
    <source>
        <dbReference type="ARBA" id="ARBA00022801"/>
    </source>
</evidence>
<dbReference type="Gene3D" id="3.40.50.10810">
    <property type="entry name" value="Tandem AAA-ATPase domain"/>
    <property type="match status" value="1"/>
</dbReference>
<keyword evidence="5 12" id="KW-0347">Helicase</keyword>
<dbReference type="GO" id="GO:0005524">
    <property type="term" value="F:ATP binding"/>
    <property type="evidence" value="ECO:0007669"/>
    <property type="project" value="UniProtKB-KW"/>
</dbReference>
<dbReference type="FunFam" id="3.40.50.10810:FF:000015">
    <property type="entry name" value="lymphoid-specific helicase isoform X1"/>
    <property type="match status" value="1"/>
</dbReference>
<dbReference type="InterPro" id="IPR049730">
    <property type="entry name" value="SNF2/RAD54-like_C"/>
</dbReference>
<dbReference type="EMBL" id="GBEZ01012206">
    <property type="protein sequence ID" value="JAC73660.1"/>
    <property type="molecule type" value="Transcribed_RNA"/>
</dbReference>
<dbReference type="InterPro" id="IPR014001">
    <property type="entry name" value="Helicase_ATP-bd"/>
</dbReference>
<dbReference type="Pfam" id="PF00176">
    <property type="entry name" value="SNF2-rel_dom"/>
    <property type="match status" value="1"/>
</dbReference>
<dbReference type="GO" id="GO:0016787">
    <property type="term" value="F:hydrolase activity"/>
    <property type="evidence" value="ECO:0007669"/>
    <property type="project" value="UniProtKB-KW"/>
</dbReference>
<dbReference type="InterPro" id="IPR001650">
    <property type="entry name" value="Helicase_C-like"/>
</dbReference>
<comment type="similarity">
    <text evidence="2">Belongs to the SNF2/RAD54 helicase family.</text>
</comment>
<evidence type="ECO:0000256" key="9">
    <source>
        <dbReference type="SAM" id="MobiDB-lite"/>
    </source>
</evidence>
<evidence type="ECO:0000259" key="11">
    <source>
        <dbReference type="PROSITE" id="PS51194"/>
    </source>
</evidence>
<dbReference type="PROSITE" id="PS51194">
    <property type="entry name" value="HELICASE_CTER"/>
    <property type="match status" value="1"/>
</dbReference>
<evidence type="ECO:0000256" key="8">
    <source>
        <dbReference type="ARBA" id="ARBA00023242"/>
    </source>
</evidence>
<evidence type="ECO:0000256" key="5">
    <source>
        <dbReference type="ARBA" id="ARBA00022806"/>
    </source>
</evidence>
<dbReference type="Gene3D" id="3.40.50.300">
    <property type="entry name" value="P-loop containing nucleotide triphosphate hydrolases"/>
    <property type="match status" value="1"/>
</dbReference>
<name>A0A061RSK4_9CHLO</name>
<feature type="region of interest" description="Disordered" evidence="9">
    <location>
        <begin position="1"/>
        <end position="79"/>
    </location>
</feature>
<evidence type="ECO:0000256" key="7">
    <source>
        <dbReference type="ARBA" id="ARBA00023054"/>
    </source>
</evidence>
<keyword evidence="6" id="KW-0067">ATP-binding</keyword>
<dbReference type="PANTHER" id="PTHR10799">
    <property type="entry name" value="SNF2/RAD54 HELICASE FAMILY"/>
    <property type="match status" value="1"/>
</dbReference>
<dbReference type="InterPro" id="IPR000330">
    <property type="entry name" value="SNF2_N"/>
</dbReference>
<accession>A0A061RSK4</accession>
<feature type="region of interest" description="Disordered" evidence="9">
    <location>
        <begin position="118"/>
        <end position="154"/>
    </location>
</feature>
<comment type="subcellular location">
    <subcellularLocation>
        <location evidence="1">Nucleus</location>
    </subcellularLocation>
</comment>
<dbReference type="SUPFAM" id="SSF52540">
    <property type="entry name" value="P-loop containing nucleoside triphosphate hydrolases"/>
    <property type="match status" value="2"/>
</dbReference>
<keyword evidence="8" id="KW-0539">Nucleus</keyword>
<gene>
    <name evidence="12" type="ORF">TSPGSL018_28245</name>
</gene>
<sequence length="749" mass="83791">MSPTKRPQEDVLTAKPEVSGKDKSGIKDIETSKLSEMKKGAADKVSRNEEGSSDDDLDWAPSDLAAEEKALADERRKNEGQAPEVEALLEDFKFKQLDQLLHRTGLFTQFLSEQMQEISKQTEAEEESARKRRLSGQGAAGSQKRQRIEGAQESEEAVQTKDLLPLMTVSLREYQLTGVKWLISLYKNGLNGILADQMGLGKTVQTIGFLSHLRHKGIMGPFLVIGPLSTLPNWVDEIERFCPSMPVVLYHGSADERAEIRRKRMPRGAKVTQSFPVCVTSYEIIIRDVKHLQKYQWKYVVVDEGHRLKNFDCKLLRELRQIPAANKLLLTGTPLQNNLAELWSLLNFILPDVFCSLSDFESWFDFSTVGKEGGDKALLAQQQRNQVITKLHSLLRPFMLRRIKSDVEIGLPGKMEVVMYAEMTPLQKDLNRKLLDKSLLSDLSEKARSDGVPRSMLGTINNLVMQLRKNANHPDLITAAFDNSVTYPSSDELKQQCGKLQLLDRLLTKLFAGGHKVLIFSQMTKMLDLLDHYLEESGVRAARIDGSVQWEDRKRWIKDFNSDPDLKVFLLSTRAGGLGVNLTAADTVIIYDSDWNPHQDLQAMDRVHRIGQTRPVIVIRLATAHSVEGKMLSRAGSKMALERVVIKKGAFKGDNDLQSDPTKESGNMKAEELLELLKADYDSVGGVSQSGVISDEMLDQVLDRKFVDKPNLCPYPNEGVGYSIVMQNTGSGQGLLAGVNTKAGNAENE</sequence>
<evidence type="ECO:0000256" key="3">
    <source>
        <dbReference type="ARBA" id="ARBA00022741"/>
    </source>
</evidence>
<dbReference type="SMART" id="SM00490">
    <property type="entry name" value="HELICc"/>
    <property type="match status" value="1"/>
</dbReference>
<feature type="compositionally biased region" description="Basic and acidic residues" evidence="9">
    <location>
        <begin position="18"/>
        <end position="50"/>
    </location>
</feature>